<dbReference type="PANTHER" id="PTHR12358">
    <property type="entry name" value="SPHINGOSINE KINASE"/>
    <property type="match status" value="1"/>
</dbReference>
<evidence type="ECO:0000259" key="9">
    <source>
        <dbReference type="PROSITE" id="PS50146"/>
    </source>
</evidence>
<dbReference type="InterPro" id="IPR001206">
    <property type="entry name" value="Diacylglycerol_kinase_cat_dom"/>
</dbReference>
<dbReference type="PROSITE" id="PS50146">
    <property type="entry name" value="DAGK"/>
    <property type="match status" value="1"/>
</dbReference>
<evidence type="ECO:0000256" key="6">
    <source>
        <dbReference type="ARBA" id="ARBA00022840"/>
    </source>
</evidence>
<name>A0A0W7TV53_9FIRM</name>
<dbReference type="Pfam" id="PF00781">
    <property type="entry name" value="DAGK_cat"/>
    <property type="match status" value="1"/>
</dbReference>
<dbReference type="GO" id="GO:0008654">
    <property type="term" value="P:phospholipid biosynthetic process"/>
    <property type="evidence" value="ECO:0007669"/>
    <property type="project" value="UniProtKB-KW"/>
</dbReference>
<evidence type="ECO:0000313" key="10">
    <source>
        <dbReference type="EMBL" id="KUE77721.1"/>
    </source>
</evidence>
<dbReference type="SMART" id="SM00046">
    <property type="entry name" value="DAGKc"/>
    <property type="match status" value="1"/>
</dbReference>
<dbReference type="AlphaFoldDB" id="A0A0W7TV53"/>
<comment type="similarity">
    <text evidence="2">Belongs to the diacylglycerol/lipid kinase family.</text>
</comment>
<keyword evidence="8" id="KW-1208">Phospholipid metabolism</keyword>
<feature type="domain" description="DAGKc" evidence="9">
    <location>
        <begin position="1"/>
        <end position="130"/>
    </location>
</feature>
<accession>A0A0W7TV53</accession>
<keyword evidence="7" id="KW-0594">Phospholipid biosynthesis</keyword>
<dbReference type="Proteomes" id="UP000053433">
    <property type="component" value="Unassembled WGS sequence"/>
</dbReference>
<dbReference type="InterPro" id="IPR017438">
    <property type="entry name" value="ATP-NAD_kinase_N"/>
</dbReference>
<keyword evidence="7" id="KW-0444">Lipid biosynthesis</keyword>
<proteinExistence type="inferred from homology"/>
<gene>
    <name evidence="10" type="ORF">ASJ35_00040</name>
</gene>
<protein>
    <recommendedName>
        <fullName evidence="9">DAGKc domain-containing protein</fullName>
    </recommendedName>
</protein>
<comment type="caution">
    <text evidence="10">The sequence shown here is derived from an EMBL/GenBank/DDBJ whole genome shotgun (WGS) entry which is preliminary data.</text>
</comment>
<evidence type="ECO:0000256" key="4">
    <source>
        <dbReference type="ARBA" id="ARBA00022741"/>
    </source>
</evidence>
<evidence type="ECO:0000256" key="5">
    <source>
        <dbReference type="ARBA" id="ARBA00022777"/>
    </source>
</evidence>
<dbReference type="InterPro" id="IPR005218">
    <property type="entry name" value="Diacylglycerol/lipid_kinase"/>
</dbReference>
<evidence type="ECO:0000256" key="8">
    <source>
        <dbReference type="ARBA" id="ARBA00023264"/>
    </source>
</evidence>
<evidence type="ECO:0000256" key="3">
    <source>
        <dbReference type="ARBA" id="ARBA00022679"/>
    </source>
</evidence>
<evidence type="ECO:0000256" key="2">
    <source>
        <dbReference type="ARBA" id="ARBA00005983"/>
    </source>
</evidence>
<dbReference type="GO" id="GO:0016301">
    <property type="term" value="F:kinase activity"/>
    <property type="evidence" value="ECO:0007669"/>
    <property type="project" value="UniProtKB-KW"/>
</dbReference>
<keyword evidence="4" id="KW-0547">Nucleotide-binding</keyword>
<dbReference type="InterPro" id="IPR050187">
    <property type="entry name" value="Lipid_Phosphate_FormReg"/>
</dbReference>
<organism evidence="10 11">
    <name type="scientific">Ruthenibacterium lactatiformans</name>
    <dbReference type="NCBI Taxonomy" id="1550024"/>
    <lineage>
        <taxon>Bacteria</taxon>
        <taxon>Bacillati</taxon>
        <taxon>Bacillota</taxon>
        <taxon>Clostridia</taxon>
        <taxon>Eubacteriales</taxon>
        <taxon>Oscillospiraceae</taxon>
        <taxon>Ruthenibacterium</taxon>
    </lineage>
</organism>
<dbReference type="Gene3D" id="2.60.200.40">
    <property type="match status" value="1"/>
</dbReference>
<sequence>MMKHVFIVNPVSGKADASLYLVPRLIDAAAGAGVDYAVELTQHAGHAAEIARQYGDDGEPVRLYACGGDGTLNEVFTGAYPYKNAEVASVPCGSGNDFVRNFGAAEDFLSLADNIAGTAVPVDLVAANGGVSAAICSVGLDSEVAYSIPKYRRLPLCGGQMAYNISIVERLLQPMGHRLRITVDDDVLEGDYLIATVCNGVAYGGGFRAAPMADLQDGVLDVIMVKKMSRMRIAGVLSKYKNGLHYQNGRVVPELSDVLEYRRAQKVLIEPMDGKAVITNIDGECTPADSLSAQVLPLAARFVLPAPLYAQFEDRAPAVTA</sequence>
<dbReference type="SUPFAM" id="SSF111331">
    <property type="entry name" value="NAD kinase/diacylglycerol kinase-like"/>
    <property type="match status" value="1"/>
</dbReference>
<dbReference type="Pfam" id="PF19279">
    <property type="entry name" value="YegS_C"/>
    <property type="match status" value="1"/>
</dbReference>
<dbReference type="NCBIfam" id="TIGR00147">
    <property type="entry name" value="YegS/Rv2252/BmrU family lipid kinase"/>
    <property type="match status" value="1"/>
</dbReference>
<keyword evidence="3" id="KW-0808">Transferase</keyword>
<keyword evidence="7" id="KW-0443">Lipid metabolism</keyword>
<keyword evidence="5" id="KW-0418">Kinase</keyword>
<comment type="cofactor">
    <cofactor evidence="1">
        <name>Mg(2+)</name>
        <dbReference type="ChEBI" id="CHEBI:18420"/>
    </cofactor>
</comment>
<dbReference type="PANTHER" id="PTHR12358:SF54">
    <property type="entry name" value="SPHINGOSINE KINASE RELATED PROTEIN"/>
    <property type="match status" value="1"/>
</dbReference>
<dbReference type="InterPro" id="IPR016064">
    <property type="entry name" value="NAD/diacylglycerol_kinase_sf"/>
</dbReference>
<evidence type="ECO:0000313" key="11">
    <source>
        <dbReference type="Proteomes" id="UP000053433"/>
    </source>
</evidence>
<reference evidence="10 11" key="1">
    <citation type="submission" date="2015-10" db="EMBL/GenBank/DDBJ databases">
        <title>A novel member of the family Ruminococcaceae isolated from human faeces.</title>
        <authorList>
            <person name="Shkoporov A.N."/>
            <person name="Chaplin A.V."/>
            <person name="Motuzova O.V."/>
            <person name="Kafarskaia L.I."/>
            <person name="Efimov B.A."/>
        </authorList>
    </citation>
    <scope>NUCLEOTIDE SEQUENCE [LARGE SCALE GENOMIC DNA]</scope>
    <source>
        <strain evidence="10 11">668</strain>
    </source>
</reference>
<dbReference type="EMBL" id="LMUA01000001">
    <property type="protein sequence ID" value="KUE77721.1"/>
    <property type="molecule type" value="Genomic_DNA"/>
</dbReference>
<evidence type="ECO:0000256" key="7">
    <source>
        <dbReference type="ARBA" id="ARBA00023209"/>
    </source>
</evidence>
<dbReference type="InterPro" id="IPR045540">
    <property type="entry name" value="YegS/DAGK_C"/>
</dbReference>
<dbReference type="Gene3D" id="3.40.50.10330">
    <property type="entry name" value="Probable inorganic polyphosphate/atp-NAD kinase, domain 1"/>
    <property type="match status" value="1"/>
</dbReference>
<evidence type="ECO:0000256" key="1">
    <source>
        <dbReference type="ARBA" id="ARBA00001946"/>
    </source>
</evidence>
<keyword evidence="6" id="KW-0067">ATP-binding</keyword>
<dbReference type="GO" id="GO:0005524">
    <property type="term" value="F:ATP binding"/>
    <property type="evidence" value="ECO:0007669"/>
    <property type="project" value="UniProtKB-KW"/>
</dbReference>